<dbReference type="Proteomes" id="UP001460270">
    <property type="component" value="Unassembled WGS sequence"/>
</dbReference>
<feature type="transmembrane region" description="Helical" evidence="1">
    <location>
        <begin position="62"/>
        <end position="79"/>
    </location>
</feature>
<keyword evidence="1" id="KW-0472">Membrane</keyword>
<reference evidence="3" key="1">
    <citation type="submission" date="2024-04" db="EMBL/GenBank/DDBJ databases">
        <title>Salinicola lusitanus LLJ914,a marine bacterium isolated from the Okinawa Trough.</title>
        <authorList>
            <person name="Li J."/>
        </authorList>
    </citation>
    <scope>NUCLEOTIDE SEQUENCE [LARGE SCALE GENOMIC DNA]</scope>
</reference>
<accession>A0AAW0NCV9</accession>
<evidence type="ECO:0000313" key="3">
    <source>
        <dbReference type="Proteomes" id="UP001460270"/>
    </source>
</evidence>
<evidence type="ECO:0000313" key="2">
    <source>
        <dbReference type="EMBL" id="KAK7896872.1"/>
    </source>
</evidence>
<dbReference type="AlphaFoldDB" id="A0AAW0NCV9"/>
<proteinExistence type="predicted"/>
<keyword evidence="3" id="KW-1185">Reference proteome</keyword>
<dbReference type="EMBL" id="JBBPFD010000015">
    <property type="protein sequence ID" value="KAK7896872.1"/>
    <property type="molecule type" value="Genomic_DNA"/>
</dbReference>
<comment type="caution">
    <text evidence="2">The sequence shown here is derived from an EMBL/GenBank/DDBJ whole genome shotgun (WGS) entry which is preliminary data.</text>
</comment>
<evidence type="ECO:0000256" key="1">
    <source>
        <dbReference type="SAM" id="Phobius"/>
    </source>
</evidence>
<name>A0AAW0NCV9_9GOBI</name>
<protein>
    <submittedName>
        <fullName evidence="2">Uncharacterized protein</fullName>
    </submittedName>
</protein>
<organism evidence="2 3">
    <name type="scientific">Mugilogobius chulae</name>
    <name type="common">yellowstripe goby</name>
    <dbReference type="NCBI Taxonomy" id="88201"/>
    <lineage>
        <taxon>Eukaryota</taxon>
        <taxon>Metazoa</taxon>
        <taxon>Chordata</taxon>
        <taxon>Craniata</taxon>
        <taxon>Vertebrata</taxon>
        <taxon>Euteleostomi</taxon>
        <taxon>Actinopterygii</taxon>
        <taxon>Neopterygii</taxon>
        <taxon>Teleostei</taxon>
        <taxon>Neoteleostei</taxon>
        <taxon>Acanthomorphata</taxon>
        <taxon>Gobiaria</taxon>
        <taxon>Gobiiformes</taxon>
        <taxon>Gobioidei</taxon>
        <taxon>Gobiidae</taxon>
        <taxon>Gobionellinae</taxon>
        <taxon>Mugilogobius</taxon>
    </lineage>
</organism>
<gene>
    <name evidence="2" type="ORF">WMY93_022197</name>
</gene>
<keyword evidence="1" id="KW-0812">Transmembrane</keyword>
<keyword evidence="1" id="KW-1133">Transmembrane helix</keyword>
<sequence>MAQLWMDRACQRGCRCRRRDCCSCGCVCFVLSHPLHISCKNENQQTDEERGIVRKIKDDSRIAGLLILLVLFIIAFLISCANKNFKSLREGDWQELVYEEEKMIVSDKLKKKVQEKLQIKLDSLIDHGEWEKCFTVGDEVIDDEVIGSDETPTGQTAPT</sequence>